<evidence type="ECO:0000256" key="3">
    <source>
        <dbReference type="ARBA" id="ARBA00022737"/>
    </source>
</evidence>
<dbReference type="PANTHER" id="PTHR46105:SF25">
    <property type="entry name" value="ZGC:110075 PROTEIN"/>
    <property type="match status" value="1"/>
</dbReference>
<sequence length="86" mass="9386">MAAVEVSDPAHSRSLLLELNQQRLRGQFCDVTLIAGDTKFRAHQNVLAACSPYFRQALGEAPQPQPPQPPPSSPTMARPSNPTLHQ</sequence>
<feature type="domain" description="BTB" evidence="8">
    <location>
        <begin position="29"/>
        <end position="58"/>
    </location>
</feature>
<dbReference type="Proteomes" id="UP000694412">
    <property type="component" value="Unassembled WGS sequence"/>
</dbReference>
<evidence type="ECO:0000256" key="4">
    <source>
        <dbReference type="ARBA" id="ARBA00022771"/>
    </source>
</evidence>
<feature type="compositionally biased region" description="Pro residues" evidence="7">
    <location>
        <begin position="63"/>
        <end position="73"/>
    </location>
</feature>
<keyword evidence="5" id="KW-0862">Zinc</keyword>
<protein>
    <recommendedName>
        <fullName evidence="8">BTB domain-containing protein</fullName>
    </recommendedName>
</protein>
<dbReference type="Ensembl" id="ENSCJPT00005008444.1">
    <property type="protein sequence ID" value="ENSCJPP00005005156.1"/>
    <property type="gene ID" value="ENSCJPG00005004983.1"/>
</dbReference>
<keyword evidence="4" id="KW-0863">Zinc-finger</keyword>
<evidence type="ECO:0000256" key="5">
    <source>
        <dbReference type="ARBA" id="ARBA00022833"/>
    </source>
</evidence>
<dbReference type="SUPFAM" id="SSF54695">
    <property type="entry name" value="POZ domain"/>
    <property type="match status" value="1"/>
</dbReference>
<dbReference type="AlphaFoldDB" id="A0A8C2Y713"/>
<dbReference type="GeneTree" id="ENSGT00940000161268"/>
<keyword evidence="2" id="KW-0479">Metal-binding</keyword>
<feature type="region of interest" description="Disordered" evidence="7">
    <location>
        <begin position="58"/>
        <end position="86"/>
    </location>
</feature>
<keyword evidence="6" id="KW-0539">Nucleus</keyword>
<organism evidence="9 10">
    <name type="scientific">Coturnix japonica</name>
    <name type="common">Japanese quail</name>
    <name type="synonym">Coturnix coturnix japonica</name>
    <dbReference type="NCBI Taxonomy" id="93934"/>
    <lineage>
        <taxon>Eukaryota</taxon>
        <taxon>Metazoa</taxon>
        <taxon>Chordata</taxon>
        <taxon>Craniata</taxon>
        <taxon>Vertebrata</taxon>
        <taxon>Euteleostomi</taxon>
        <taxon>Archelosauria</taxon>
        <taxon>Archosauria</taxon>
        <taxon>Dinosauria</taxon>
        <taxon>Saurischia</taxon>
        <taxon>Theropoda</taxon>
        <taxon>Coelurosauria</taxon>
        <taxon>Aves</taxon>
        <taxon>Neognathae</taxon>
        <taxon>Galloanserae</taxon>
        <taxon>Galliformes</taxon>
        <taxon>Phasianidae</taxon>
        <taxon>Perdicinae</taxon>
        <taxon>Coturnix</taxon>
    </lineage>
</organism>
<dbReference type="PROSITE" id="PS50097">
    <property type="entry name" value="BTB"/>
    <property type="match status" value="1"/>
</dbReference>
<comment type="subcellular location">
    <subcellularLocation>
        <location evidence="1">Nucleus</location>
    </subcellularLocation>
</comment>
<dbReference type="InterPro" id="IPR011333">
    <property type="entry name" value="SKP1/BTB/POZ_sf"/>
</dbReference>
<dbReference type="Gene3D" id="3.30.710.10">
    <property type="entry name" value="Potassium Channel Kv1.1, Chain A"/>
    <property type="match status" value="1"/>
</dbReference>
<proteinExistence type="predicted"/>
<dbReference type="GO" id="GO:0000978">
    <property type="term" value="F:RNA polymerase II cis-regulatory region sequence-specific DNA binding"/>
    <property type="evidence" value="ECO:0007669"/>
    <property type="project" value="TreeGrafter"/>
</dbReference>
<keyword evidence="3" id="KW-0677">Repeat</keyword>
<accession>A0A8C2Y713</accession>
<keyword evidence="10" id="KW-1185">Reference proteome</keyword>
<evidence type="ECO:0000256" key="7">
    <source>
        <dbReference type="SAM" id="MobiDB-lite"/>
    </source>
</evidence>
<reference evidence="9" key="2">
    <citation type="submission" date="2025-09" db="UniProtKB">
        <authorList>
            <consortium name="Ensembl"/>
        </authorList>
    </citation>
    <scope>IDENTIFICATION</scope>
</reference>
<dbReference type="Pfam" id="PF00651">
    <property type="entry name" value="BTB"/>
    <property type="match status" value="1"/>
</dbReference>
<reference evidence="9" key="1">
    <citation type="submission" date="2025-08" db="UniProtKB">
        <authorList>
            <consortium name="Ensembl"/>
        </authorList>
    </citation>
    <scope>IDENTIFICATION</scope>
</reference>
<dbReference type="GO" id="GO:0000981">
    <property type="term" value="F:DNA-binding transcription factor activity, RNA polymerase II-specific"/>
    <property type="evidence" value="ECO:0007669"/>
    <property type="project" value="TreeGrafter"/>
</dbReference>
<name>A0A8C2Y713_COTJA</name>
<dbReference type="InterPro" id="IPR050457">
    <property type="entry name" value="ZnFinger_BTB_dom_contain"/>
</dbReference>
<evidence type="ECO:0000259" key="8">
    <source>
        <dbReference type="PROSITE" id="PS50097"/>
    </source>
</evidence>
<dbReference type="InterPro" id="IPR000210">
    <property type="entry name" value="BTB/POZ_dom"/>
</dbReference>
<evidence type="ECO:0000256" key="2">
    <source>
        <dbReference type="ARBA" id="ARBA00022723"/>
    </source>
</evidence>
<evidence type="ECO:0000256" key="6">
    <source>
        <dbReference type="ARBA" id="ARBA00023242"/>
    </source>
</evidence>
<dbReference type="PANTHER" id="PTHR46105">
    <property type="entry name" value="AGAP004733-PA"/>
    <property type="match status" value="1"/>
</dbReference>
<evidence type="ECO:0000313" key="10">
    <source>
        <dbReference type="Proteomes" id="UP000694412"/>
    </source>
</evidence>
<evidence type="ECO:0000256" key="1">
    <source>
        <dbReference type="ARBA" id="ARBA00004123"/>
    </source>
</evidence>
<evidence type="ECO:0000313" key="9">
    <source>
        <dbReference type="Ensembl" id="ENSCJPP00005005156.1"/>
    </source>
</evidence>